<dbReference type="AlphaFoldDB" id="A0A8X6MLE8"/>
<proteinExistence type="predicted"/>
<reference evidence="1" key="1">
    <citation type="submission" date="2020-08" db="EMBL/GenBank/DDBJ databases">
        <title>Multicomponent nature underlies the extraordinary mechanical properties of spider dragline silk.</title>
        <authorList>
            <person name="Kono N."/>
            <person name="Nakamura H."/>
            <person name="Mori M."/>
            <person name="Yoshida Y."/>
            <person name="Ohtoshi R."/>
            <person name="Malay A.D."/>
            <person name="Moran D.A.P."/>
            <person name="Tomita M."/>
            <person name="Numata K."/>
            <person name="Arakawa K."/>
        </authorList>
    </citation>
    <scope>NUCLEOTIDE SEQUENCE</scope>
</reference>
<name>A0A8X6MLE8_9ARAC</name>
<evidence type="ECO:0000313" key="2">
    <source>
        <dbReference type="Proteomes" id="UP000886998"/>
    </source>
</evidence>
<gene>
    <name evidence="1" type="primary">AVEN_6094_1</name>
    <name evidence="1" type="ORF">TNIN_91071</name>
</gene>
<keyword evidence="2" id="KW-1185">Reference proteome</keyword>
<dbReference type="Proteomes" id="UP000886998">
    <property type="component" value="Unassembled WGS sequence"/>
</dbReference>
<dbReference type="OrthoDB" id="10417851at2759"/>
<dbReference type="EMBL" id="BMAV01027989">
    <property type="protein sequence ID" value="GFS64037.1"/>
    <property type="molecule type" value="Genomic_DNA"/>
</dbReference>
<evidence type="ECO:0000313" key="1">
    <source>
        <dbReference type="EMBL" id="GFS64037.1"/>
    </source>
</evidence>
<comment type="caution">
    <text evidence="1">The sequence shown here is derived from an EMBL/GenBank/DDBJ whole genome shotgun (WGS) entry which is preliminary data.</text>
</comment>
<organism evidence="1 2">
    <name type="scientific">Trichonephila inaurata madagascariensis</name>
    <dbReference type="NCBI Taxonomy" id="2747483"/>
    <lineage>
        <taxon>Eukaryota</taxon>
        <taxon>Metazoa</taxon>
        <taxon>Ecdysozoa</taxon>
        <taxon>Arthropoda</taxon>
        <taxon>Chelicerata</taxon>
        <taxon>Arachnida</taxon>
        <taxon>Araneae</taxon>
        <taxon>Araneomorphae</taxon>
        <taxon>Entelegynae</taxon>
        <taxon>Araneoidea</taxon>
        <taxon>Nephilidae</taxon>
        <taxon>Trichonephila</taxon>
        <taxon>Trichonephila inaurata</taxon>
    </lineage>
</organism>
<accession>A0A8X6MLE8</accession>
<protein>
    <submittedName>
        <fullName evidence="1">Uncharacterized protein</fullName>
    </submittedName>
</protein>
<sequence length="112" mass="13172">MCTSHTVKQKGMDAKHENCRNSGFQLVVFQIILPFPVLINNGWKLVPLSSQTSIQDISEMHERQKRKSEFRLELKQLLPQAHEQWHTKWMFVIQWCGVLYSRNSCLPTTCKE</sequence>